<feature type="non-terminal residue" evidence="2">
    <location>
        <position position="154"/>
    </location>
</feature>
<feature type="non-terminal residue" evidence="2">
    <location>
        <position position="1"/>
    </location>
</feature>
<dbReference type="SUPFAM" id="SSF56219">
    <property type="entry name" value="DNase I-like"/>
    <property type="match status" value="1"/>
</dbReference>
<dbReference type="InterPro" id="IPR005135">
    <property type="entry name" value="Endo/exonuclease/phosphatase"/>
</dbReference>
<feature type="domain" description="Endonuclease/exonuclease/phosphatase" evidence="1">
    <location>
        <begin position="3"/>
        <end position="88"/>
    </location>
</feature>
<dbReference type="PANTHER" id="PTHR33273">
    <property type="entry name" value="DOMAIN-CONTAINING PROTEIN, PUTATIVE-RELATED"/>
    <property type="match status" value="1"/>
</dbReference>
<dbReference type="PANTHER" id="PTHR33273:SF2">
    <property type="entry name" value="ENDONUCLEASE_EXONUCLEASE_PHOSPHATASE DOMAIN-CONTAINING PROTEIN"/>
    <property type="match status" value="1"/>
</dbReference>
<accession>A0A1B6FRH5</accession>
<organism evidence="2">
    <name type="scientific">Cuerna arida</name>
    <dbReference type="NCBI Taxonomy" id="1464854"/>
    <lineage>
        <taxon>Eukaryota</taxon>
        <taxon>Metazoa</taxon>
        <taxon>Ecdysozoa</taxon>
        <taxon>Arthropoda</taxon>
        <taxon>Hexapoda</taxon>
        <taxon>Insecta</taxon>
        <taxon>Pterygota</taxon>
        <taxon>Neoptera</taxon>
        <taxon>Paraneoptera</taxon>
        <taxon>Hemiptera</taxon>
        <taxon>Auchenorrhyncha</taxon>
        <taxon>Membracoidea</taxon>
        <taxon>Cicadellidae</taxon>
        <taxon>Cicadellinae</taxon>
        <taxon>Proconiini</taxon>
        <taxon>Cuerna</taxon>
    </lineage>
</organism>
<sequence>GPHFIAGGDYNAKHIQWGSRITNPRGRALLSSIQHNRYETITGGAPTYWPTAASKLPDLIDFFICKGINHLYKTTNNTTDLSSDHSPITLSLHSQPTMITPKPSLIAGLNDWDLFRTNVTRNLNRKLPLKTDLDVENAVEYFNTAIQSAAWQSS</sequence>
<evidence type="ECO:0000259" key="1">
    <source>
        <dbReference type="Pfam" id="PF14529"/>
    </source>
</evidence>
<reference evidence="2" key="1">
    <citation type="submission" date="2015-11" db="EMBL/GenBank/DDBJ databases">
        <title>De novo transcriptome assembly of four potential Pierce s Disease insect vectors from Arizona vineyards.</title>
        <authorList>
            <person name="Tassone E.E."/>
        </authorList>
    </citation>
    <scope>NUCLEOTIDE SEQUENCE</scope>
</reference>
<dbReference type="AlphaFoldDB" id="A0A1B6FRH5"/>
<evidence type="ECO:0000313" key="2">
    <source>
        <dbReference type="EMBL" id="JAS52805.1"/>
    </source>
</evidence>
<dbReference type="Gene3D" id="3.60.10.10">
    <property type="entry name" value="Endonuclease/exonuclease/phosphatase"/>
    <property type="match status" value="1"/>
</dbReference>
<protein>
    <recommendedName>
        <fullName evidence="1">Endonuclease/exonuclease/phosphatase domain-containing protein</fullName>
    </recommendedName>
</protein>
<dbReference type="EMBL" id="GECZ01016964">
    <property type="protein sequence ID" value="JAS52805.1"/>
    <property type="molecule type" value="Transcribed_RNA"/>
</dbReference>
<proteinExistence type="predicted"/>
<dbReference type="Pfam" id="PF14529">
    <property type="entry name" value="Exo_endo_phos_2"/>
    <property type="match status" value="1"/>
</dbReference>
<dbReference type="InterPro" id="IPR036691">
    <property type="entry name" value="Endo/exonu/phosph_ase_sf"/>
</dbReference>
<gene>
    <name evidence="2" type="ORF">g.45236</name>
</gene>
<dbReference type="GO" id="GO:0003824">
    <property type="term" value="F:catalytic activity"/>
    <property type="evidence" value="ECO:0007669"/>
    <property type="project" value="InterPro"/>
</dbReference>
<name>A0A1B6FRH5_9HEMI</name>